<name>A0AA37T5X5_9GAMM</name>
<accession>A0AA37T5X5</accession>
<comment type="similarity">
    <text evidence="1">Belongs to the phD/YefM antitoxin family.</text>
</comment>
<comment type="caution">
    <text evidence="2">The sequence shown here is derived from an EMBL/GenBank/DDBJ whole genome shotgun (WGS) entry which is preliminary data.</text>
</comment>
<evidence type="ECO:0000256" key="1">
    <source>
        <dbReference type="ARBA" id="ARBA00009981"/>
    </source>
</evidence>
<dbReference type="EMBL" id="BSPD01000003">
    <property type="protein sequence ID" value="GLS24416.1"/>
    <property type="molecule type" value="Genomic_DNA"/>
</dbReference>
<evidence type="ECO:0000313" key="2">
    <source>
        <dbReference type="EMBL" id="GLS24416.1"/>
    </source>
</evidence>
<dbReference type="Proteomes" id="UP001156870">
    <property type="component" value="Unassembled WGS sequence"/>
</dbReference>
<dbReference type="InterPro" id="IPR036165">
    <property type="entry name" value="YefM-like_sf"/>
</dbReference>
<protein>
    <recommendedName>
        <fullName evidence="4">Type II toxin-antitoxin system Phd/YefM family antitoxin</fullName>
    </recommendedName>
</protein>
<sequence>MPQKNICTRTISIEKFKANPVEEIAQVVDDAIAITSDNETLFYAVPTELYEEMVAFCEYTQRGTTEQKNVPDRFSLDETQDTDQFVEKLAEKIQKKSNDDECL</sequence>
<gene>
    <name evidence="2" type="ORF">GCM10007877_01270</name>
</gene>
<dbReference type="SUPFAM" id="SSF143120">
    <property type="entry name" value="YefM-like"/>
    <property type="match status" value="1"/>
</dbReference>
<dbReference type="AlphaFoldDB" id="A0AA37T5X5"/>
<reference evidence="2 3" key="1">
    <citation type="journal article" date="2014" name="Int. J. Syst. Evol. Microbiol.">
        <title>Complete genome sequence of Corynebacterium casei LMG S-19264T (=DSM 44701T), isolated from a smear-ripened cheese.</title>
        <authorList>
            <consortium name="US DOE Joint Genome Institute (JGI-PGF)"/>
            <person name="Walter F."/>
            <person name="Albersmeier A."/>
            <person name="Kalinowski J."/>
            <person name="Ruckert C."/>
        </authorList>
    </citation>
    <scope>NUCLEOTIDE SEQUENCE [LARGE SCALE GENOMIC DNA]</scope>
    <source>
        <strain evidence="2 3">NBRC 110095</strain>
    </source>
</reference>
<dbReference type="RefSeq" id="WP_232595620.1">
    <property type="nucleotide sequence ID" value="NZ_BSPD01000003.1"/>
</dbReference>
<evidence type="ECO:0000313" key="3">
    <source>
        <dbReference type="Proteomes" id="UP001156870"/>
    </source>
</evidence>
<evidence type="ECO:0008006" key="4">
    <source>
        <dbReference type="Google" id="ProtNLM"/>
    </source>
</evidence>
<organism evidence="2 3">
    <name type="scientific">Marinibactrum halimedae</name>
    <dbReference type="NCBI Taxonomy" id="1444977"/>
    <lineage>
        <taxon>Bacteria</taxon>
        <taxon>Pseudomonadati</taxon>
        <taxon>Pseudomonadota</taxon>
        <taxon>Gammaproteobacteria</taxon>
        <taxon>Cellvibrionales</taxon>
        <taxon>Cellvibrionaceae</taxon>
        <taxon>Marinibactrum</taxon>
    </lineage>
</organism>
<keyword evidence="3" id="KW-1185">Reference proteome</keyword>
<proteinExistence type="inferred from homology"/>